<protein>
    <submittedName>
        <fullName evidence="4">GST N-terminal domain-containing protein</fullName>
    </submittedName>
</protein>
<name>A0A183ASE3_9TREM</name>
<organism evidence="4">
    <name type="scientific">Echinostoma caproni</name>
    <dbReference type="NCBI Taxonomy" id="27848"/>
    <lineage>
        <taxon>Eukaryota</taxon>
        <taxon>Metazoa</taxon>
        <taxon>Spiralia</taxon>
        <taxon>Lophotrochozoa</taxon>
        <taxon>Platyhelminthes</taxon>
        <taxon>Trematoda</taxon>
        <taxon>Digenea</taxon>
        <taxon>Plagiorchiida</taxon>
        <taxon>Echinostomata</taxon>
        <taxon>Echinostomatoidea</taxon>
        <taxon>Echinostomatidae</taxon>
        <taxon>Echinostoma</taxon>
    </lineage>
</organism>
<dbReference type="SUPFAM" id="SSF52833">
    <property type="entry name" value="Thioredoxin-like"/>
    <property type="match status" value="1"/>
</dbReference>
<dbReference type="PROSITE" id="PS50404">
    <property type="entry name" value="GST_NTER"/>
    <property type="match status" value="1"/>
</dbReference>
<dbReference type="AlphaFoldDB" id="A0A183ASE3"/>
<dbReference type="WBParaSite" id="ECPE_0000990901-mRNA-1">
    <property type="protein sequence ID" value="ECPE_0000990901-mRNA-1"/>
    <property type="gene ID" value="ECPE_0000990901"/>
</dbReference>
<evidence type="ECO:0000313" key="4">
    <source>
        <dbReference type="WBParaSite" id="ECPE_0000990901-mRNA-1"/>
    </source>
</evidence>
<accession>A0A183ASE3</accession>
<dbReference type="EMBL" id="UZAN01048117">
    <property type="protein sequence ID" value="VDP86120.1"/>
    <property type="molecule type" value="Genomic_DNA"/>
</dbReference>
<dbReference type="Gene3D" id="3.40.30.10">
    <property type="entry name" value="Glutaredoxin"/>
    <property type="match status" value="1"/>
</dbReference>
<dbReference type="InterPro" id="IPR004045">
    <property type="entry name" value="Glutathione_S-Trfase_N"/>
</dbReference>
<keyword evidence="3" id="KW-1185">Reference proteome</keyword>
<dbReference type="Gene3D" id="1.20.1050.10">
    <property type="match status" value="1"/>
</dbReference>
<proteinExistence type="predicted"/>
<reference evidence="4" key="1">
    <citation type="submission" date="2016-06" db="UniProtKB">
        <authorList>
            <consortium name="WormBaseParasite"/>
        </authorList>
    </citation>
    <scope>IDENTIFICATION</scope>
</reference>
<evidence type="ECO:0000313" key="3">
    <source>
        <dbReference type="Proteomes" id="UP000272942"/>
    </source>
</evidence>
<dbReference type="InterPro" id="IPR036249">
    <property type="entry name" value="Thioredoxin-like_sf"/>
</dbReference>
<feature type="domain" description="GST N-terminal" evidence="1">
    <location>
        <begin position="1"/>
        <end position="65"/>
    </location>
</feature>
<reference evidence="2 3" key="2">
    <citation type="submission" date="2018-11" db="EMBL/GenBank/DDBJ databases">
        <authorList>
            <consortium name="Pathogen Informatics"/>
        </authorList>
    </citation>
    <scope>NUCLEOTIDE SEQUENCE [LARGE SCALE GENOMIC DNA]</scope>
    <source>
        <strain evidence="2 3">Egypt</strain>
    </source>
</reference>
<sequence length="180" mass="20947">MIFHTAGVEYEEQLIETENWCVLHQTSPNDRMPVLRASRPNGEDMVYNERMAIARWLAKEHNLMGENSEEYYLIEQMVSLVSEFEEFVLRASIILSWSSIATHYLPRRTSPAEAKNFRGLPNKTCSISQDYLIQLVNLRTVELGTNPVKSFESFQLSSFPLRKPFTRNFFTEPKTFMGKI</sequence>
<dbReference type="OrthoDB" id="414243at2759"/>
<evidence type="ECO:0000313" key="2">
    <source>
        <dbReference type="EMBL" id="VDP86120.1"/>
    </source>
</evidence>
<dbReference type="Proteomes" id="UP000272942">
    <property type="component" value="Unassembled WGS sequence"/>
</dbReference>
<gene>
    <name evidence="2" type="ORF">ECPE_LOCUS9878</name>
</gene>
<evidence type="ECO:0000259" key="1">
    <source>
        <dbReference type="PROSITE" id="PS50404"/>
    </source>
</evidence>